<keyword evidence="3" id="KW-1185">Reference proteome</keyword>
<organism evidence="2 3">
    <name type="scientific">Marmota marmota marmota</name>
    <name type="common">Alpine marmot</name>
    <dbReference type="NCBI Taxonomy" id="9994"/>
    <lineage>
        <taxon>Eukaryota</taxon>
        <taxon>Metazoa</taxon>
        <taxon>Chordata</taxon>
        <taxon>Craniata</taxon>
        <taxon>Vertebrata</taxon>
        <taxon>Euteleostomi</taxon>
        <taxon>Mammalia</taxon>
        <taxon>Eutheria</taxon>
        <taxon>Euarchontoglires</taxon>
        <taxon>Glires</taxon>
        <taxon>Rodentia</taxon>
        <taxon>Sciuromorpha</taxon>
        <taxon>Sciuridae</taxon>
        <taxon>Xerinae</taxon>
        <taxon>Marmotini</taxon>
        <taxon>Marmota</taxon>
    </lineage>
</organism>
<evidence type="ECO:0000256" key="1">
    <source>
        <dbReference type="SAM" id="MobiDB-lite"/>
    </source>
</evidence>
<name>A0A8C5ZLM3_MARMA</name>
<reference evidence="2" key="1">
    <citation type="submission" date="2025-08" db="UniProtKB">
        <authorList>
            <consortium name="Ensembl"/>
        </authorList>
    </citation>
    <scope>IDENTIFICATION</scope>
</reference>
<reference evidence="2" key="2">
    <citation type="submission" date="2025-09" db="UniProtKB">
        <authorList>
            <consortium name="Ensembl"/>
        </authorList>
    </citation>
    <scope>IDENTIFICATION</scope>
</reference>
<feature type="region of interest" description="Disordered" evidence="1">
    <location>
        <begin position="63"/>
        <end position="113"/>
    </location>
</feature>
<evidence type="ECO:0000313" key="3">
    <source>
        <dbReference type="Proteomes" id="UP000694407"/>
    </source>
</evidence>
<dbReference type="AlphaFoldDB" id="A0A8C5ZLM3"/>
<dbReference type="Ensembl" id="ENSMMMT00000019473.1">
    <property type="protein sequence ID" value="ENSMMMP00000017111.1"/>
    <property type="gene ID" value="ENSMMMG00000015206.1"/>
</dbReference>
<evidence type="ECO:0000313" key="2">
    <source>
        <dbReference type="Ensembl" id="ENSMMMP00000017111.1"/>
    </source>
</evidence>
<protein>
    <submittedName>
        <fullName evidence="2">Uncharacterized protein</fullName>
    </submittedName>
</protein>
<proteinExistence type="predicted"/>
<sequence length="113" mass="12830">MLYQEHSSWAREWPWWLQEQISPSTWSPHPNSRTEESRAQVQHWRLQSGVHDTSRISGVWDRRCWSSAGPPSTRAPTAAPRASRRTSSPAARTPAAPMAVRTRCASNSAPRKK</sequence>
<feature type="compositionally biased region" description="Low complexity" evidence="1">
    <location>
        <begin position="66"/>
        <end position="103"/>
    </location>
</feature>
<accession>A0A8C5ZLM3</accession>
<dbReference type="Proteomes" id="UP000694407">
    <property type="component" value="Unplaced"/>
</dbReference>
<feature type="compositionally biased region" description="Polar residues" evidence="1">
    <location>
        <begin position="104"/>
        <end position="113"/>
    </location>
</feature>